<reference evidence="2" key="1">
    <citation type="journal article" date="2023" name="Mol. Biol. Evol.">
        <title>Third-Generation Sequencing Reveals the Adaptive Role of the Epigenome in Three Deep-Sea Polychaetes.</title>
        <authorList>
            <person name="Perez M."/>
            <person name="Aroh O."/>
            <person name="Sun Y."/>
            <person name="Lan Y."/>
            <person name="Juniper S.K."/>
            <person name="Young C.R."/>
            <person name="Angers B."/>
            <person name="Qian P.Y."/>
        </authorList>
    </citation>
    <scope>NUCLEOTIDE SEQUENCE</scope>
    <source>
        <strain evidence="2">R07B-5</strain>
    </source>
</reference>
<evidence type="ECO:0000256" key="1">
    <source>
        <dbReference type="SAM" id="MobiDB-lite"/>
    </source>
</evidence>
<dbReference type="AlphaFoldDB" id="A0AAD9KIG4"/>
<proteinExistence type="predicted"/>
<evidence type="ECO:0000313" key="3">
    <source>
        <dbReference type="Proteomes" id="UP001209878"/>
    </source>
</evidence>
<feature type="region of interest" description="Disordered" evidence="1">
    <location>
        <begin position="31"/>
        <end position="52"/>
    </location>
</feature>
<protein>
    <submittedName>
        <fullName evidence="2">Uncharacterized protein</fullName>
    </submittedName>
</protein>
<comment type="caution">
    <text evidence="2">The sequence shown here is derived from an EMBL/GenBank/DDBJ whole genome shotgun (WGS) entry which is preliminary data.</text>
</comment>
<accession>A0AAD9KIG4</accession>
<dbReference type="EMBL" id="JAODUO010001030">
    <property type="protein sequence ID" value="KAK2171737.1"/>
    <property type="molecule type" value="Genomic_DNA"/>
</dbReference>
<name>A0AAD9KIG4_RIDPI</name>
<organism evidence="2 3">
    <name type="scientific">Ridgeia piscesae</name>
    <name type="common">Tubeworm</name>
    <dbReference type="NCBI Taxonomy" id="27915"/>
    <lineage>
        <taxon>Eukaryota</taxon>
        <taxon>Metazoa</taxon>
        <taxon>Spiralia</taxon>
        <taxon>Lophotrochozoa</taxon>
        <taxon>Annelida</taxon>
        <taxon>Polychaeta</taxon>
        <taxon>Sedentaria</taxon>
        <taxon>Canalipalpata</taxon>
        <taxon>Sabellida</taxon>
        <taxon>Siboglinidae</taxon>
        <taxon>Ridgeia</taxon>
    </lineage>
</organism>
<dbReference type="Proteomes" id="UP001209878">
    <property type="component" value="Unassembled WGS sequence"/>
</dbReference>
<evidence type="ECO:0000313" key="2">
    <source>
        <dbReference type="EMBL" id="KAK2171737.1"/>
    </source>
</evidence>
<feature type="compositionally biased region" description="Low complexity" evidence="1">
    <location>
        <begin position="39"/>
        <end position="50"/>
    </location>
</feature>
<keyword evidence="3" id="KW-1185">Reference proteome</keyword>
<sequence length="99" mass="11195">MIRGRVYSRLHSLITTDSKCDAVPERPNAATHCNLSAAPSSDQPRRQSPSAMAHALRRGVDKCLETRAFIVVLANKNSLFERKHCRIYVELYTYGYTVI</sequence>
<gene>
    <name evidence="2" type="ORF">NP493_1030g00008</name>
</gene>